<evidence type="ECO:0000313" key="3">
    <source>
        <dbReference type="Proteomes" id="UP001597483"/>
    </source>
</evidence>
<proteinExistence type="predicted"/>
<evidence type="ECO:0008006" key="4">
    <source>
        <dbReference type="Google" id="ProtNLM"/>
    </source>
</evidence>
<evidence type="ECO:0000313" key="2">
    <source>
        <dbReference type="EMBL" id="MFD2466300.1"/>
    </source>
</evidence>
<feature type="transmembrane region" description="Helical" evidence="1">
    <location>
        <begin position="173"/>
        <end position="190"/>
    </location>
</feature>
<reference evidence="3" key="1">
    <citation type="journal article" date="2019" name="Int. J. Syst. Evol. Microbiol.">
        <title>The Global Catalogue of Microorganisms (GCM) 10K type strain sequencing project: providing services to taxonomists for standard genome sequencing and annotation.</title>
        <authorList>
            <consortium name="The Broad Institute Genomics Platform"/>
            <consortium name="The Broad Institute Genome Sequencing Center for Infectious Disease"/>
            <person name="Wu L."/>
            <person name="Ma J."/>
        </authorList>
    </citation>
    <scope>NUCLEOTIDE SEQUENCE [LARGE SCALE GENOMIC DNA]</scope>
    <source>
        <strain evidence="3">CGMCC 4.7641</strain>
    </source>
</reference>
<feature type="transmembrane region" description="Helical" evidence="1">
    <location>
        <begin position="202"/>
        <end position="220"/>
    </location>
</feature>
<dbReference type="RefSeq" id="WP_378300083.1">
    <property type="nucleotide sequence ID" value="NZ_JBHUKS010000003.1"/>
</dbReference>
<keyword evidence="1" id="KW-0472">Membrane</keyword>
<comment type="caution">
    <text evidence="2">The sequence shown here is derived from an EMBL/GenBank/DDBJ whole genome shotgun (WGS) entry which is preliminary data.</text>
</comment>
<feature type="transmembrane region" description="Helical" evidence="1">
    <location>
        <begin position="293"/>
        <end position="312"/>
    </location>
</feature>
<feature type="transmembrane region" description="Helical" evidence="1">
    <location>
        <begin position="25"/>
        <end position="44"/>
    </location>
</feature>
<gene>
    <name evidence="2" type="ORF">ACFSVL_02780</name>
</gene>
<sequence length="325" mass="34302">MIPAVALFFLSPLVGEYLLGNTPVTDVGSLFLFAPMYGGGALLIREVARRTGRGWAAIVPFAAAYALLEEGPIDMMLWNPTYGGFDIAAAYAETYVPALGTSVQMLQDVLTMHTVWSICVPIAIVEAFCRNRTEPWLGKAGLTVVAVVFVAGSAALCAMQIASTGFVASAGELGWSAVVIAGLVVLGFWLGKRSLPHRDGVAPAPAVVGVAAFGATSLVWCREFLPDGVPQAAVSVAWCLLVAAAVALVIRWCRSAGWGARHRLALAAGALVTYVWVGWQHARDMDIPRMTAVLGNVGFALAVVALLLAAFWRSSVHGRQRGGHE</sequence>
<keyword evidence="1" id="KW-1133">Transmembrane helix</keyword>
<feature type="transmembrane region" description="Helical" evidence="1">
    <location>
        <begin position="140"/>
        <end position="161"/>
    </location>
</feature>
<dbReference type="Proteomes" id="UP001597483">
    <property type="component" value="Unassembled WGS sequence"/>
</dbReference>
<organism evidence="2 3">
    <name type="scientific">Amycolatopsis silviterrae</name>
    <dbReference type="NCBI Taxonomy" id="1656914"/>
    <lineage>
        <taxon>Bacteria</taxon>
        <taxon>Bacillati</taxon>
        <taxon>Actinomycetota</taxon>
        <taxon>Actinomycetes</taxon>
        <taxon>Pseudonocardiales</taxon>
        <taxon>Pseudonocardiaceae</taxon>
        <taxon>Amycolatopsis</taxon>
    </lineage>
</organism>
<feature type="transmembrane region" description="Helical" evidence="1">
    <location>
        <begin position="264"/>
        <end position="281"/>
    </location>
</feature>
<feature type="transmembrane region" description="Helical" evidence="1">
    <location>
        <begin position="109"/>
        <end position="128"/>
    </location>
</feature>
<evidence type="ECO:0000256" key="1">
    <source>
        <dbReference type="SAM" id="Phobius"/>
    </source>
</evidence>
<protein>
    <recommendedName>
        <fullName evidence="4">DUF998 domain-containing protein</fullName>
    </recommendedName>
</protein>
<dbReference type="EMBL" id="JBHUKS010000003">
    <property type="protein sequence ID" value="MFD2466300.1"/>
    <property type="molecule type" value="Genomic_DNA"/>
</dbReference>
<feature type="transmembrane region" description="Helical" evidence="1">
    <location>
        <begin position="232"/>
        <end position="252"/>
    </location>
</feature>
<keyword evidence="3" id="KW-1185">Reference proteome</keyword>
<feature type="transmembrane region" description="Helical" evidence="1">
    <location>
        <begin position="51"/>
        <end position="68"/>
    </location>
</feature>
<name>A0ABW5GZF8_9PSEU</name>
<keyword evidence="1" id="KW-0812">Transmembrane</keyword>
<accession>A0ABW5GZF8</accession>